<dbReference type="RefSeq" id="WP_075975940.1">
    <property type="nucleotide sequence ID" value="NZ_MKQR01000017.1"/>
</dbReference>
<dbReference type="AlphaFoldDB" id="A0A1Q9LJ81"/>
<proteinExistence type="predicted"/>
<accession>A0A1Q9LJ81</accession>
<dbReference type="SUPFAM" id="SSF55486">
    <property type="entry name" value="Metalloproteases ('zincins'), catalytic domain"/>
    <property type="match status" value="1"/>
</dbReference>
<evidence type="ECO:0000256" key="1">
    <source>
        <dbReference type="SAM" id="SignalP"/>
    </source>
</evidence>
<dbReference type="Gene3D" id="3.40.390.10">
    <property type="entry name" value="Collagenase (Catalytic Domain)"/>
    <property type="match status" value="1"/>
</dbReference>
<protein>
    <submittedName>
        <fullName evidence="2">Peptidase M10A</fullName>
    </submittedName>
</protein>
<dbReference type="Proteomes" id="UP000186040">
    <property type="component" value="Unassembled WGS sequence"/>
</dbReference>
<reference evidence="2 3" key="1">
    <citation type="submission" date="2016-10" db="EMBL/GenBank/DDBJ databases">
        <title>The Draft Genome Sequence of Actinokineospora bangkokensis 44EHWT reveals the biosynthetic pathway of antifungal compounds Thailandins with unusual extender unit butylmalonyl-CoA.</title>
        <authorList>
            <person name="Greule A."/>
            <person name="Intra B."/>
            <person name="Flemming S."/>
            <person name="Rommel M.G."/>
            <person name="Panbangred W."/>
            <person name="Bechthold A."/>
        </authorList>
    </citation>
    <scope>NUCLEOTIDE SEQUENCE [LARGE SCALE GENOMIC DNA]</scope>
    <source>
        <strain evidence="2 3">44EHW</strain>
    </source>
</reference>
<name>A0A1Q9LJ81_9PSEU</name>
<evidence type="ECO:0000313" key="3">
    <source>
        <dbReference type="Proteomes" id="UP000186040"/>
    </source>
</evidence>
<keyword evidence="3" id="KW-1185">Reference proteome</keyword>
<feature type="signal peptide" evidence="1">
    <location>
        <begin position="1"/>
        <end position="20"/>
    </location>
</feature>
<feature type="chain" id="PRO_5012480722" evidence="1">
    <location>
        <begin position="21"/>
        <end position="278"/>
    </location>
</feature>
<comment type="caution">
    <text evidence="2">The sequence shown here is derived from an EMBL/GenBank/DDBJ whole genome shotgun (WGS) entry which is preliminary data.</text>
</comment>
<gene>
    <name evidence="2" type="ORF">BJP25_22125</name>
</gene>
<organism evidence="2 3">
    <name type="scientific">Actinokineospora bangkokensis</name>
    <dbReference type="NCBI Taxonomy" id="1193682"/>
    <lineage>
        <taxon>Bacteria</taxon>
        <taxon>Bacillati</taxon>
        <taxon>Actinomycetota</taxon>
        <taxon>Actinomycetes</taxon>
        <taxon>Pseudonocardiales</taxon>
        <taxon>Pseudonocardiaceae</taxon>
        <taxon>Actinokineospora</taxon>
    </lineage>
</organism>
<keyword evidence="1" id="KW-0732">Signal</keyword>
<dbReference type="GO" id="GO:0008237">
    <property type="term" value="F:metallopeptidase activity"/>
    <property type="evidence" value="ECO:0007669"/>
    <property type="project" value="InterPro"/>
</dbReference>
<evidence type="ECO:0000313" key="2">
    <source>
        <dbReference type="EMBL" id="OLR92055.1"/>
    </source>
</evidence>
<dbReference type="EMBL" id="MKQR01000017">
    <property type="protein sequence ID" value="OLR92055.1"/>
    <property type="molecule type" value="Genomic_DNA"/>
</dbReference>
<dbReference type="InterPro" id="IPR024079">
    <property type="entry name" value="MetalloPept_cat_dom_sf"/>
</dbReference>
<dbReference type="OrthoDB" id="3691947at2"/>
<sequence>MNRTTVSTATALATAVAAVAAVSLPTAPQGGATQGTAVRAAALVEGATPLADGTYVIGEAITAADGRANTTATAPTPRVDTACTDATYALKTWRVTGTLTWYYNGTAAAPAVAGTALQAITNASTTVAKGVNRCGKPATFTTTYKYGGTATAAPQVAADASCTGNDGKSVTGWGALPVKVLAYTCTYFSSKGVVLASDTLIDNRAYTWFTTLPANCASAYDLETTMAHERLHTAGLAHVDQTKNASQVMTPASSPCDTTRRTLAAGDYAGLAALAAQR</sequence>